<organism evidence="2 3">
    <name type="scientific">Mucilaginibacter gilvus</name>
    <dbReference type="NCBI Taxonomy" id="2305909"/>
    <lineage>
        <taxon>Bacteria</taxon>
        <taxon>Pseudomonadati</taxon>
        <taxon>Bacteroidota</taxon>
        <taxon>Sphingobacteriia</taxon>
        <taxon>Sphingobacteriales</taxon>
        <taxon>Sphingobacteriaceae</taxon>
        <taxon>Mucilaginibacter</taxon>
    </lineage>
</organism>
<dbReference type="RefSeq" id="WP_128533283.1">
    <property type="nucleotide sequence ID" value="NZ_SBIW01000003.1"/>
</dbReference>
<dbReference type="EMBL" id="SBIW01000003">
    <property type="protein sequence ID" value="RWY53850.1"/>
    <property type="molecule type" value="Genomic_DNA"/>
</dbReference>
<dbReference type="AlphaFoldDB" id="A0A3S3V286"/>
<dbReference type="Pfam" id="PF11827">
    <property type="entry name" value="DUF3347"/>
    <property type="match status" value="1"/>
</dbReference>
<dbReference type="Proteomes" id="UP000286701">
    <property type="component" value="Unassembled WGS sequence"/>
</dbReference>
<reference evidence="2 3" key="1">
    <citation type="submission" date="2019-01" db="EMBL/GenBank/DDBJ databases">
        <title>Mucilaginibacter antarcticum sp. nov., isolated from antarctic soil.</title>
        <authorList>
            <person name="Yan Y.-Q."/>
            <person name="Du Z.-J."/>
        </authorList>
    </citation>
    <scope>NUCLEOTIDE SEQUENCE [LARGE SCALE GENOMIC DNA]</scope>
    <source>
        <strain evidence="2 3">F01003</strain>
    </source>
</reference>
<evidence type="ECO:0000259" key="1">
    <source>
        <dbReference type="Pfam" id="PF11827"/>
    </source>
</evidence>
<dbReference type="InterPro" id="IPR021782">
    <property type="entry name" value="DUF3347"/>
</dbReference>
<gene>
    <name evidence="2" type="ORF">EPL05_07210</name>
</gene>
<accession>A0A3S3V286</accession>
<evidence type="ECO:0000313" key="2">
    <source>
        <dbReference type="EMBL" id="RWY53850.1"/>
    </source>
</evidence>
<name>A0A3S3V286_9SPHI</name>
<feature type="domain" description="DUF3347" evidence="1">
    <location>
        <begin position="29"/>
        <end position="110"/>
    </location>
</feature>
<sequence length="157" mass="17129">MKQLIFIAIFCLSSLIKVSGQGNSNNTSILQTYYDIKNALVNGDAHAAGEKAGVFASAVVNLNTDKNNTVIKKLQTNAHKIAATTDLAAQRLLFAALSSDMYSFIKSTSFSKEPVYRAYCPMKKAYWLSNVQAISNPYYGRAMLTCGSVTETINPIK</sequence>
<keyword evidence="3" id="KW-1185">Reference proteome</keyword>
<proteinExistence type="predicted"/>
<evidence type="ECO:0000313" key="3">
    <source>
        <dbReference type="Proteomes" id="UP000286701"/>
    </source>
</evidence>
<comment type="caution">
    <text evidence="2">The sequence shown here is derived from an EMBL/GenBank/DDBJ whole genome shotgun (WGS) entry which is preliminary data.</text>
</comment>
<protein>
    <submittedName>
        <fullName evidence="2">DUF3347 domain-containing protein</fullName>
    </submittedName>
</protein>
<dbReference type="OrthoDB" id="5513217at2"/>